<comment type="caution">
    <text evidence="1">The sequence shown here is derived from an EMBL/GenBank/DDBJ whole genome shotgun (WGS) entry which is preliminary data.</text>
</comment>
<dbReference type="OrthoDB" id="9816160at2"/>
<dbReference type="EMBL" id="QHKI01000078">
    <property type="protein sequence ID" value="RSM67907.1"/>
    <property type="molecule type" value="Genomic_DNA"/>
</dbReference>
<protein>
    <submittedName>
        <fullName evidence="1">Uncharacterized protein</fullName>
    </submittedName>
</protein>
<dbReference type="GO" id="GO:0005975">
    <property type="term" value="P:carbohydrate metabolic process"/>
    <property type="evidence" value="ECO:0007669"/>
    <property type="project" value="InterPro"/>
</dbReference>
<proteinExistence type="predicted"/>
<gene>
    <name evidence="1" type="ORF">DMH04_47925</name>
</gene>
<evidence type="ECO:0000313" key="1">
    <source>
        <dbReference type="EMBL" id="RSM67907.1"/>
    </source>
</evidence>
<dbReference type="Gene3D" id="1.50.10.10">
    <property type="match status" value="1"/>
</dbReference>
<dbReference type="InterPro" id="IPR012341">
    <property type="entry name" value="6hp_glycosidase-like_sf"/>
</dbReference>
<name>A0A428YJW1_KIBAR</name>
<dbReference type="AlphaFoldDB" id="A0A428YJW1"/>
<dbReference type="Proteomes" id="UP000287547">
    <property type="component" value="Unassembled WGS sequence"/>
</dbReference>
<reference evidence="1 2" key="1">
    <citation type="submission" date="2018-05" db="EMBL/GenBank/DDBJ databases">
        <title>Evolution of GPA BGCs.</title>
        <authorList>
            <person name="Waglechner N."/>
            <person name="Wright G.D."/>
        </authorList>
    </citation>
    <scope>NUCLEOTIDE SEQUENCE [LARGE SCALE GENOMIC DNA]</scope>
    <source>
        <strain evidence="1 2">A82846</strain>
    </source>
</reference>
<dbReference type="RefSeq" id="WP_037274247.1">
    <property type="nucleotide sequence ID" value="NZ_QHKI01000078.1"/>
</dbReference>
<sequence>MAATLELSWHAGYFDLAPLNTAEVRPEPVAADVLLGRELVAASQLIKQPDVLMLHHMAPDETEPGSLVPNLDF</sequence>
<evidence type="ECO:0000313" key="2">
    <source>
        <dbReference type="Proteomes" id="UP000287547"/>
    </source>
</evidence>
<accession>A0A428YJW1</accession>
<organism evidence="1 2">
    <name type="scientific">Kibdelosporangium aridum</name>
    <dbReference type="NCBI Taxonomy" id="2030"/>
    <lineage>
        <taxon>Bacteria</taxon>
        <taxon>Bacillati</taxon>
        <taxon>Actinomycetota</taxon>
        <taxon>Actinomycetes</taxon>
        <taxon>Pseudonocardiales</taxon>
        <taxon>Pseudonocardiaceae</taxon>
        <taxon>Kibdelosporangium</taxon>
    </lineage>
</organism>